<gene>
    <name evidence="2" type="ORF">TRN7648_02561</name>
</gene>
<dbReference type="EMBL" id="CYSE01000004">
    <property type="protein sequence ID" value="CUH79613.1"/>
    <property type="molecule type" value="Genomic_DNA"/>
</dbReference>
<feature type="transmembrane region" description="Helical" evidence="1">
    <location>
        <begin position="142"/>
        <end position="162"/>
    </location>
</feature>
<evidence type="ECO:0000256" key="1">
    <source>
        <dbReference type="SAM" id="Phobius"/>
    </source>
</evidence>
<keyword evidence="3" id="KW-1185">Reference proteome</keyword>
<dbReference type="RefSeq" id="WP_143595842.1">
    <property type="nucleotide sequence ID" value="NZ_CYSE01000004.1"/>
</dbReference>
<evidence type="ECO:0000313" key="2">
    <source>
        <dbReference type="EMBL" id="CUH79613.1"/>
    </source>
</evidence>
<name>A0A0P1GE09_9RHOB</name>
<dbReference type="STRING" id="441103.TRN7648_02561"/>
<feature type="transmembrane region" description="Helical" evidence="1">
    <location>
        <begin position="182"/>
        <end position="203"/>
    </location>
</feature>
<protein>
    <submittedName>
        <fullName evidence="2">Uncharacterized protein</fullName>
    </submittedName>
</protein>
<keyword evidence="1" id="KW-0812">Transmembrane</keyword>
<accession>A0A0P1GE09</accession>
<dbReference type="Proteomes" id="UP000054935">
    <property type="component" value="Unassembled WGS sequence"/>
</dbReference>
<feature type="transmembrane region" description="Helical" evidence="1">
    <location>
        <begin position="21"/>
        <end position="39"/>
    </location>
</feature>
<dbReference type="OrthoDB" id="7704812at2"/>
<keyword evidence="1" id="KW-0472">Membrane</keyword>
<feature type="transmembrane region" description="Helical" evidence="1">
    <location>
        <begin position="110"/>
        <end position="136"/>
    </location>
</feature>
<proteinExistence type="predicted"/>
<keyword evidence="1" id="KW-1133">Transmembrane helix</keyword>
<reference evidence="2 3" key="1">
    <citation type="submission" date="2015-09" db="EMBL/GenBank/DDBJ databases">
        <authorList>
            <consortium name="Swine Surveillance"/>
        </authorList>
    </citation>
    <scope>NUCLEOTIDE SEQUENCE [LARGE SCALE GENOMIC DNA]</scope>
    <source>
        <strain evidence="2 3">CECT 7648</strain>
    </source>
</reference>
<feature type="transmembrane region" description="Helical" evidence="1">
    <location>
        <begin position="59"/>
        <end position="80"/>
    </location>
</feature>
<feature type="transmembrane region" description="Helical" evidence="1">
    <location>
        <begin position="215"/>
        <end position="240"/>
    </location>
</feature>
<sequence length="247" mass="27275">MKSWRMYRHSFRMIWENLGTALQVTGVLFLIQMAPQFYLFANPMPLDEMGMPQLPADMVMPLFGLLMLSVVSSAWMAVAWHRYVLTGELSGGVIPPWHGRLVLGYVGRMLLIGLVMLLAGLLLLIPLTLLLLALPFATMFGMLAYLAALAFLALRFAMILPAGAMGRRLVLTEIWNTTAEDWGALVALAILLVGTIFVVQIPTSILGGVFTLPGLVWLLGANWFIAMMSMTVLTTLYGVYIEGREIP</sequence>
<dbReference type="AlphaFoldDB" id="A0A0P1GE09"/>
<evidence type="ECO:0000313" key="3">
    <source>
        <dbReference type="Proteomes" id="UP000054935"/>
    </source>
</evidence>
<organism evidence="2 3">
    <name type="scientific">Tropicibacter naphthalenivorans</name>
    <dbReference type="NCBI Taxonomy" id="441103"/>
    <lineage>
        <taxon>Bacteria</taxon>
        <taxon>Pseudomonadati</taxon>
        <taxon>Pseudomonadota</taxon>
        <taxon>Alphaproteobacteria</taxon>
        <taxon>Rhodobacterales</taxon>
        <taxon>Roseobacteraceae</taxon>
        <taxon>Tropicibacter</taxon>
    </lineage>
</organism>